<dbReference type="EMBL" id="JACIIJ010000007">
    <property type="protein sequence ID" value="MBB6222331.1"/>
    <property type="molecule type" value="Genomic_DNA"/>
</dbReference>
<organism evidence="2 3">
    <name type="scientific">Rhizobium leguminosarum</name>
    <dbReference type="NCBI Taxonomy" id="384"/>
    <lineage>
        <taxon>Bacteria</taxon>
        <taxon>Pseudomonadati</taxon>
        <taxon>Pseudomonadota</taxon>
        <taxon>Alphaproteobacteria</taxon>
        <taxon>Hyphomicrobiales</taxon>
        <taxon>Rhizobiaceae</taxon>
        <taxon>Rhizobium/Agrobacterium group</taxon>
        <taxon>Rhizobium</taxon>
    </lineage>
</organism>
<gene>
    <name evidence="2" type="ORF">GGE66_003315</name>
</gene>
<dbReference type="PROSITE" id="PS50914">
    <property type="entry name" value="BON"/>
    <property type="match status" value="2"/>
</dbReference>
<dbReference type="Proteomes" id="UP000517187">
    <property type="component" value="Unassembled WGS sequence"/>
</dbReference>
<evidence type="ECO:0000313" key="3">
    <source>
        <dbReference type="Proteomes" id="UP000517187"/>
    </source>
</evidence>
<dbReference type="Pfam" id="PF04972">
    <property type="entry name" value="BON"/>
    <property type="match status" value="2"/>
</dbReference>
<evidence type="ECO:0000259" key="1">
    <source>
        <dbReference type="PROSITE" id="PS50914"/>
    </source>
</evidence>
<reference evidence="2 3" key="1">
    <citation type="submission" date="2020-08" db="EMBL/GenBank/DDBJ databases">
        <title>Genomic Encyclopedia of Type Strains, Phase IV (KMG-V): Genome sequencing to study the core and pangenomes of soil and plant-associated prokaryotes.</title>
        <authorList>
            <person name="Whitman W."/>
        </authorList>
    </citation>
    <scope>NUCLEOTIDE SEQUENCE [LARGE SCALE GENOMIC DNA]</scope>
    <source>
        <strain evidence="2 3">SEMIA 4011</strain>
    </source>
</reference>
<dbReference type="RefSeq" id="WP_246809237.1">
    <property type="nucleotide sequence ID" value="NZ_JACIIJ010000007.1"/>
</dbReference>
<dbReference type="Gene3D" id="3.30.1340.30">
    <property type="match status" value="2"/>
</dbReference>
<sequence length="184" mass="20764">MKSDTRSDIDIKDDVENQLRSNLDIDAAYIAIAVEGGVVTLSGFVRSYNQSWEAEGAVKRVNGFTAVANDIEVRLPVFNQRPDPEIPCDAVSAIQAELPYSFEHIRVDVRNGWLTLEGQVDWYYSKERAERAVRRVRGVKGIFNLIQIRPRVPPAEVKRRIEESFGRSAEVDSNRTTVETTAEP</sequence>
<dbReference type="PANTHER" id="PTHR34606">
    <property type="entry name" value="BON DOMAIN-CONTAINING PROTEIN"/>
    <property type="match status" value="1"/>
</dbReference>
<evidence type="ECO:0000313" key="2">
    <source>
        <dbReference type="EMBL" id="MBB6222331.1"/>
    </source>
</evidence>
<dbReference type="InterPro" id="IPR007055">
    <property type="entry name" value="BON_dom"/>
</dbReference>
<comment type="caution">
    <text evidence="2">The sequence shown here is derived from an EMBL/GenBank/DDBJ whole genome shotgun (WGS) entry which is preliminary data.</text>
</comment>
<feature type="domain" description="BON" evidence="1">
    <location>
        <begin position="82"/>
        <end position="150"/>
    </location>
</feature>
<feature type="domain" description="BON" evidence="1">
    <location>
        <begin position="7"/>
        <end position="75"/>
    </location>
</feature>
<protein>
    <submittedName>
        <fullName evidence="2">Osmotically-inducible protein OsmY</fullName>
    </submittedName>
</protein>
<dbReference type="InterPro" id="IPR051686">
    <property type="entry name" value="Lipoprotein_DolP"/>
</dbReference>
<dbReference type="AlphaFoldDB" id="A0A7W9ZT54"/>
<dbReference type="PANTHER" id="PTHR34606:SF4">
    <property type="entry name" value="OUTER MEMBRANE LIPOPROTEIN DOLP"/>
    <property type="match status" value="1"/>
</dbReference>
<proteinExistence type="predicted"/>
<accession>A0A7W9ZT54</accession>
<name>A0A7W9ZT54_RHILE</name>